<proteinExistence type="predicted"/>
<name>A0AAD9JPZ0_9ANNE</name>
<reference evidence="1" key="1">
    <citation type="journal article" date="2023" name="Mol. Biol. Evol.">
        <title>Third-Generation Sequencing Reveals the Adaptive Role of the Epigenome in Three Deep-Sea Polychaetes.</title>
        <authorList>
            <person name="Perez M."/>
            <person name="Aroh O."/>
            <person name="Sun Y."/>
            <person name="Lan Y."/>
            <person name="Juniper S.K."/>
            <person name="Young C.R."/>
            <person name="Angers B."/>
            <person name="Qian P.Y."/>
        </authorList>
    </citation>
    <scope>NUCLEOTIDE SEQUENCE</scope>
    <source>
        <strain evidence="1">P08H-3</strain>
    </source>
</reference>
<keyword evidence="2" id="KW-1185">Reference proteome</keyword>
<sequence length="117" mass="13178">MSLQILFGILIFATFSVDIERIQNRLLLSFILLLSNITFKFNISKKRCQKCPISPYQLASCVWSACGIPPSSLSTTITIRVWDRTAIELALVSCSIKKKGKFFQDKDGVPKNSVTKF</sequence>
<gene>
    <name evidence="1" type="ORF">LSH36_199g02015</name>
</gene>
<protein>
    <submittedName>
        <fullName evidence="1">Uncharacterized protein</fullName>
    </submittedName>
</protein>
<dbReference type="Proteomes" id="UP001208570">
    <property type="component" value="Unassembled WGS sequence"/>
</dbReference>
<evidence type="ECO:0000313" key="1">
    <source>
        <dbReference type="EMBL" id="KAK2157079.1"/>
    </source>
</evidence>
<comment type="caution">
    <text evidence="1">The sequence shown here is derived from an EMBL/GenBank/DDBJ whole genome shotgun (WGS) entry which is preliminary data.</text>
</comment>
<evidence type="ECO:0000313" key="2">
    <source>
        <dbReference type="Proteomes" id="UP001208570"/>
    </source>
</evidence>
<organism evidence="1 2">
    <name type="scientific">Paralvinella palmiformis</name>
    <dbReference type="NCBI Taxonomy" id="53620"/>
    <lineage>
        <taxon>Eukaryota</taxon>
        <taxon>Metazoa</taxon>
        <taxon>Spiralia</taxon>
        <taxon>Lophotrochozoa</taxon>
        <taxon>Annelida</taxon>
        <taxon>Polychaeta</taxon>
        <taxon>Sedentaria</taxon>
        <taxon>Canalipalpata</taxon>
        <taxon>Terebellida</taxon>
        <taxon>Terebelliformia</taxon>
        <taxon>Alvinellidae</taxon>
        <taxon>Paralvinella</taxon>
    </lineage>
</organism>
<accession>A0AAD9JPZ0</accession>
<dbReference type="EMBL" id="JAODUP010000199">
    <property type="protein sequence ID" value="KAK2157079.1"/>
    <property type="molecule type" value="Genomic_DNA"/>
</dbReference>
<dbReference type="AlphaFoldDB" id="A0AAD9JPZ0"/>